<organism evidence="1 2">
    <name type="scientific">Dermacentor silvarum</name>
    <name type="common">Tick</name>
    <dbReference type="NCBI Taxonomy" id="543639"/>
    <lineage>
        <taxon>Eukaryota</taxon>
        <taxon>Metazoa</taxon>
        <taxon>Ecdysozoa</taxon>
        <taxon>Arthropoda</taxon>
        <taxon>Chelicerata</taxon>
        <taxon>Arachnida</taxon>
        <taxon>Acari</taxon>
        <taxon>Parasitiformes</taxon>
        <taxon>Ixodida</taxon>
        <taxon>Ixodoidea</taxon>
        <taxon>Ixodidae</taxon>
        <taxon>Rhipicephalinae</taxon>
        <taxon>Dermacentor</taxon>
    </lineage>
</organism>
<keyword evidence="2" id="KW-1185">Reference proteome</keyword>
<evidence type="ECO:0000313" key="1">
    <source>
        <dbReference type="EMBL" id="KAH7933699.1"/>
    </source>
</evidence>
<reference evidence="1" key="1">
    <citation type="submission" date="2020-05" db="EMBL/GenBank/DDBJ databases">
        <title>Large-scale comparative analyses of tick genomes elucidate their genetic diversity and vector capacities.</title>
        <authorList>
            <person name="Jia N."/>
            <person name="Wang J."/>
            <person name="Shi W."/>
            <person name="Du L."/>
            <person name="Sun Y."/>
            <person name="Zhan W."/>
            <person name="Jiang J."/>
            <person name="Wang Q."/>
            <person name="Zhang B."/>
            <person name="Ji P."/>
            <person name="Sakyi L.B."/>
            <person name="Cui X."/>
            <person name="Yuan T."/>
            <person name="Jiang B."/>
            <person name="Yang W."/>
            <person name="Lam T.T.-Y."/>
            <person name="Chang Q."/>
            <person name="Ding S."/>
            <person name="Wang X."/>
            <person name="Zhu J."/>
            <person name="Ruan X."/>
            <person name="Zhao L."/>
            <person name="Wei J."/>
            <person name="Que T."/>
            <person name="Du C."/>
            <person name="Cheng J."/>
            <person name="Dai P."/>
            <person name="Han X."/>
            <person name="Huang E."/>
            <person name="Gao Y."/>
            <person name="Liu J."/>
            <person name="Shao H."/>
            <person name="Ye R."/>
            <person name="Li L."/>
            <person name="Wei W."/>
            <person name="Wang X."/>
            <person name="Wang C."/>
            <person name="Yang T."/>
            <person name="Huo Q."/>
            <person name="Li W."/>
            <person name="Guo W."/>
            <person name="Chen H."/>
            <person name="Zhou L."/>
            <person name="Ni X."/>
            <person name="Tian J."/>
            <person name="Zhou Y."/>
            <person name="Sheng Y."/>
            <person name="Liu T."/>
            <person name="Pan Y."/>
            <person name="Xia L."/>
            <person name="Li J."/>
            <person name="Zhao F."/>
            <person name="Cao W."/>
        </authorList>
    </citation>
    <scope>NUCLEOTIDE SEQUENCE</scope>
    <source>
        <strain evidence="1">Dsil-2018</strain>
    </source>
</reference>
<gene>
    <name evidence="1" type="ORF">HPB49_015955</name>
</gene>
<dbReference type="EMBL" id="CM023478">
    <property type="protein sequence ID" value="KAH7933699.1"/>
    <property type="molecule type" value="Genomic_DNA"/>
</dbReference>
<name>A0ACB8C4F4_DERSI</name>
<accession>A0ACB8C4F4</accession>
<evidence type="ECO:0000313" key="2">
    <source>
        <dbReference type="Proteomes" id="UP000821865"/>
    </source>
</evidence>
<dbReference type="Proteomes" id="UP000821865">
    <property type="component" value="Chromosome 9"/>
</dbReference>
<comment type="caution">
    <text evidence="1">The sequence shown here is derived from an EMBL/GenBank/DDBJ whole genome shotgun (WGS) entry which is preliminary data.</text>
</comment>
<sequence>MPRQRREKTDDQIAAEKRRRADARRLKRAQETSEQRAERLAQDPTNLSLVVLALYSGYWLVWHARRALFNGLVDPKGKCVLITGCDSGFGHMLAMQLAKEGYFVFAGCLDENSDGAKVIKNAENTLLLQMDVTKKDEISEALRAVECHLEGRELWAVVANAGVACLGYIEWQPISRVRSVFDVNTFGALSVSTAFLPLLKKSRGRLVIVTSLLGRMTMPEYLAYCMSKCACTSLADGLRQQYFNRGLRVCMVEPGAYRTALVNHSRMEEAFDRDLELLPDRVRKDVNQKVVAYFKHTADVLHSSFMRDELQEVVDAMKMAVQEKLPRASYRPGATVLGLVRWLHNIAPAELADEVMDAARRISTLVKRK</sequence>
<protein>
    <submittedName>
        <fullName evidence="1">Uncharacterized protein</fullName>
    </submittedName>
</protein>
<proteinExistence type="predicted"/>